<dbReference type="InterPro" id="IPR009097">
    <property type="entry name" value="Cyclic_Pdiesterase"/>
</dbReference>
<dbReference type="GO" id="GO:0016874">
    <property type="term" value="F:ligase activity"/>
    <property type="evidence" value="ECO:0007669"/>
    <property type="project" value="UniProtKB-KW"/>
</dbReference>
<sequence length="197" mass="21524">MSQDESGRYRAGQTALLATVAEAEPLVEHWRRRFDTSAAAGVPAHVTVLFPFLDTNLINAAVIADLATLIAGHDPFTVRFDECGRFPDVLYLAPAPDRLLRALTESIAARWPEAPPYGGQFAEVIPHLTVAHGQPPRVLDEVEAELTHRLPATATISSVSLFVSDGQRWRHHTEFPMLGASISTSLRQPSSESIHNS</sequence>
<dbReference type="Proteomes" id="UP001550044">
    <property type="component" value="Unassembled WGS sequence"/>
</dbReference>
<keyword evidence="1" id="KW-0436">Ligase</keyword>
<dbReference type="InterPro" id="IPR050580">
    <property type="entry name" value="2H_phosphoesterase_YjcG-like"/>
</dbReference>
<evidence type="ECO:0000313" key="2">
    <source>
        <dbReference type="Proteomes" id="UP001550044"/>
    </source>
</evidence>
<protein>
    <submittedName>
        <fullName evidence="1">2'-5' RNA ligase family protein</fullName>
    </submittedName>
</protein>
<reference evidence="1 2" key="1">
    <citation type="submission" date="2024-06" db="EMBL/GenBank/DDBJ databases">
        <title>The Natural Products Discovery Center: Release of the First 8490 Sequenced Strains for Exploring Actinobacteria Biosynthetic Diversity.</title>
        <authorList>
            <person name="Kalkreuter E."/>
            <person name="Kautsar S.A."/>
            <person name="Yang D."/>
            <person name="Bader C.D."/>
            <person name="Teijaro C.N."/>
            <person name="Fluegel L."/>
            <person name="Davis C.M."/>
            <person name="Simpson J.R."/>
            <person name="Lauterbach L."/>
            <person name="Steele A.D."/>
            <person name="Gui C."/>
            <person name="Meng S."/>
            <person name="Li G."/>
            <person name="Viehrig K."/>
            <person name="Ye F."/>
            <person name="Su P."/>
            <person name="Kiefer A.F."/>
            <person name="Nichols A."/>
            <person name="Cepeda A.J."/>
            <person name="Yan W."/>
            <person name="Fan B."/>
            <person name="Jiang Y."/>
            <person name="Adhikari A."/>
            <person name="Zheng C.-J."/>
            <person name="Schuster L."/>
            <person name="Cowan T.M."/>
            <person name="Smanski M.J."/>
            <person name="Chevrette M.G."/>
            <person name="De Carvalho L.P.S."/>
            <person name="Shen B."/>
        </authorList>
    </citation>
    <scope>NUCLEOTIDE SEQUENCE [LARGE SCALE GENOMIC DNA]</scope>
    <source>
        <strain evidence="1 2">NPDC005137</strain>
    </source>
</reference>
<dbReference type="Gene3D" id="3.90.1140.10">
    <property type="entry name" value="Cyclic phosphodiesterase"/>
    <property type="match status" value="1"/>
</dbReference>
<dbReference type="PANTHER" id="PTHR40037:SF1">
    <property type="entry name" value="PHOSPHOESTERASE SAOUHSC_00951-RELATED"/>
    <property type="match status" value="1"/>
</dbReference>
<dbReference type="Pfam" id="PF13563">
    <property type="entry name" value="2_5_RNA_ligase2"/>
    <property type="match status" value="1"/>
</dbReference>
<keyword evidence="2" id="KW-1185">Reference proteome</keyword>
<comment type="caution">
    <text evidence="1">The sequence shown here is derived from an EMBL/GenBank/DDBJ whole genome shotgun (WGS) entry which is preliminary data.</text>
</comment>
<organism evidence="1 2">
    <name type="scientific">Streptomyces sp. 900116325</name>
    <dbReference type="NCBI Taxonomy" id="3154295"/>
    <lineage>
        <taxon>Bacteria</taxon>
        <taxon>Bacillati</taxon>
        <taxon>Actinomycetota</taxon>
        <taxon>Actinomycetes</taxon>
        <taxon>Kitasatosporales</taxon>
        <taxon>Streptomycetaceae</taxon>
        <taxon>Streptomyces</taxon>
    </lineage>
</organism>
<evidence type="ECO:0000313" key="1">
    <source>
        <dbReference type="EMBL" id="MET8432138.1"/>
    </source>
</evidence>
<accession>A0ABV2U2S1</accession>
<proteinExistence type="predicted"/>
<name>A0ABV2U2S1_9ACTN</name>
<dbReference type="PANTHER" id="PTHR40037">
    <property type="entry name" value="PHOSPHOESTERASE YJCG-RELATED"/>
    <property type="match status" value="1"/>
</dbReference>
<gene>
    <name evidence="1" type="ORF">ABZV61_04905</name>
</gene>
<dbReference type="EMBL" id="JBEXIP010000002">
    <property type="protein sequence ID" value="MET8432138.1"/>
    <property type="molecule type" value="Genomic_DNA"/>
</dbReference>
<dbReference type="RefSeq" id="WP_356673684.1">
    <property type="nucleotide sequence ID" value="NZ_JBEXEF010000127.1"/>
</dbReference>
<dbReference type="SUPFAM" id="SSF55144">
    <property type="entry name" value="LigT-like"/>
    <property type="match status" value="1"/>
</dbReference>